<evidence type="ECO:0000256" key="1">
    <source>
        <dbReference type="ARBA" id="ARBA00008455"/>
    </source>
</evidence>
<dbReference type="Pfam" id="PF14326">
    <property type="entry name" value="DUF4384"/>
    <property type="match status" value="1"/>
</dbReference>
<keyword evidence="3" id="KW-1133">Transmembrane helix</keyword>
<proteinExistence type="inferred from homology"/>
<gene>
    <name evidence="5" type="ORF">H9Y05_14140</name>
</gene>
<dbReference type="InterPro" id="IPR025493">
    <property type="entry name" value="DUF4384"/>
</dbReference>
<dbReference type="EMBL" id="JACVEL010000012">
    <property type="protein sequence ID" value="MBC9813612.1"/>
    <property type="molecule type" value="Genomic_DNA"/>
</dbReference>
<keyword evidence="3" id="KW-0812">Transmembrane</keyword>
<dbReference type="AlphaFoldDB" id="A0A8J6TTT3"/>
<keyword evidence="6" id="KW-1185">Reference proteome</keyword>
<comment type="caution">
    <text evidence="5">The sequence shown here is derived from an EMBL/GenBank/DDBJ whole genome shotgun (WGS) entry which is preliminary data.</text>
</comment>
<evidence type="ECO:0000313" key="6">
    <source>
        <dbReference type="Proteomes" id="UP000652681"/>
    </source>
</evidence>
<evidence type="ECO:0000313" key="5">
    <source>
        <dbReference type="EMBL" id="MBC9813612.1"/>
    </source>
</evidence>
<accession>A0A8J6TTT3</accession>
<feature type="transmembrane region" description="Helical" evidence="3">
    <location>
        <begin position="53"/>
        <end position="69"/>
    </location>
</feature>
<evidence type="ECO:0000259" key="4">
    <source>
        <dbReference type="SMART" id="SM00645"/>
    </source>
</evidence>
<keyword evidence="3" id="KW-0472">Membrane</keyword>
<dbReference type="GO" id="GO:0008234">
    <property type="term" value="F:cysteine-type peptidase activity"/>
    <property type="evidence" value="ECO:0007669"/>
    <property type="project" value="InterPro"/>
</dbReference>
<evidence type="ECO:0000256" key="2">
    <source>
        <dbReference type="SAM" id="MobiDB-lite"/>
    </source>
</evidence>
<dbReference type="Proteomes" id="UP000652681">
    <property type="component" value="Unassembled WGS sequence"/>
</dbReference>
<dbReference type="GO" id="GO:0006508">
    <property type="term" value="P:proteolysis"/>
    <property type="evidence" value="ECO:0007669"/>
    <property type="project" value="InterPro"/>
</dbReference>
<feature type="transmembrane region" description="Helical" evidence="3">
    <location>
        <begin position="29"/>
        <end position="48"/>
    </location>
</feature>
<dbReference type="InterPro" id="IPR000668">
    <property type="entry name" value="Peptidase_C1A_C"/>
</dbReference>
<comment type="similarity">
    <text evidence="1">Belongs to the peptidase C1 family.</text>
</comment>
<sequence length="522" mass="57988">MAIKMVQDDPDGNNKSKRSYRGGGSSSSGGGLGGGLIGLLINFLPYLLKRPKLLLIVAVIGVGLYFFAGKGCSADGLLNQGNLPFSLGGEMNKEIYNETEIFEPLADNKKNPLPEKVSLQKYCPTPMNQGVQGSCVAWASAYAARTIIEAQRTGQRPDDIKFSPSFMYNQISIDHKTCQGSYIKYAMDNMLEIGAVPFNSFRYNENNCTEKPSETLKQQASVYKIKGFQRLTDEKRGKVYEVLGMKQNLAKGSPIIIGMMVGGSFMQGMMGKEFWNPTTQDYYQQGFGGHAMCVVGYDDYYEGGSFLLMNSWGTDWGKNGFAWVRYSDFKEFNVEAYGLYPMGDAGKKTVTSFDGSFGLELNTGKKTIALNAISDHYFETTGKVKKTDKFKIEFTNNQECYTYVFGQENDGTISVLFPYTPKHSPYCGITGTRLFPSDYSMQPDEIGNKDKFAVLVTKQPIDYDAVKQQIGKANGATLEDKMESVFRSKTSNQLQLSGNETIRFSTEVNEKQVVYFVIGVNK</sequence>
<dbReference type="CDD" id="cd02619">
    <property type="entry name" value="Peptidase_C1"/>
    <property type="match status" value="1"/>
</dbReference>
<reference evidence="5" key="1">
    <citation type="submission" date="2020-09" db="EMBL/GenBank/DDBJ databases">
        <title>Taishania pollutisoli gen. nov., sp. nov., Isolated from Tetrabromobisphenol A-Contaminated Soil.</title>
        <authorList>
            <person name="Chen Q."/>
        </authorList>
    </citation>
    <scope>NUCLEOTIDE SEQUENCE</scope>
    <source>
        <strain evidence="5">CZZ-1</strain>
    </source>
</reference>
<dbReference type="RefSeq" id="WP_216714658.1">
    <property type="nucleotide sequence ID" value="NZ_JACVEL010000012.1"/>
</dbReference>
<dbReference type="InterPro" id="IPR038765">
    <property type="entry name" value="Papain-like_cys_pep_sf"/>
</dbReference>
<dbReference type="InterPro" id="IPR013128">
    <property type="entry name" value="Peptidase_C1A"/>
</dbReference>
<evidence type="ECO:0000256" key="3">
    <source>
        <dbReference type="SAM" id="Phobius"/>
    </source>
</evidence>
<dbReference type="SMART" id="SM00645">
    <property type="entry name" value="Pept_C1"/>
    <property type="match status" value="1"/>
</dbReference>
<dbReference type="Pfam" id="PF00112">
    <property type="entry name" value="Peptidase_C1"/>
    <property type="match status" value="1"/>
</dbReference>
<feature type="domain" description="Peptidase C1A papain C-terminal" evidence="4">
    <location>
        <begin position="113"/>
        <end position="342"/>
    </location>
</feature>
<organism evidence="5 6">
    <name type="scientific">Taishania pollutisoli</name>
    <dbReference type="NCBI Taxonomy" id="2766479"/>
    <lineage>
        <taxon>Bacteria</taxon>
        <taxon>Pseudomonadati</taxon>
        <taxon>Bacteroidota</taxon>
        <taxon>Flavobacteriia</taxon>
        <taxon>Flavobacteriales</taxon>
        <taxon>Crocinitomicaceae</taxon>
        <taxon>Taishania</taxon>
    </lineage>
</organism>
<dbReference type="PANTHER" id="PTHR12411">
    <property type="entry name" value="CYSTEINE PROTEASE FAMILY C1-RELATED"/>
    <property type="match status" value="1"/>
</dbReference>
<feature type="region of interest" description="Disordered" evidence="2">
    <location>
        <begin position="1"/>
        <end position="29"/>
    </location>
</feature>
<name>A0A8J6TTT3_9FLAO</name>
<protein>
    <submittedName>
        <fullName evidence="5">Peptidase C1</fullName>
    </submittedName>
</protein>
<dbReference type="SUPFAM" id="SSF54001">
    <property type="entry name" value="Cysteine proteinases"/>
    <property type="match status" value="1"/>
</dbReference>
<dbReference type="Gene3D" id="3.90.70.10">
    <property type="entry name" value="Cysteine proteinases"/>
    <property type="match status" value="1"/>
</dbReference>